<evidence type="ECO:0000313" key="2">
    <source>
        <dbReference type="EMBL" id="RPB06343.1"/>
    </source>
</evidence>
<dbReference type="EMBL" id="ML119427">
    <property type="protein sequence ID" value="RPB06343.1"/>
    <property type="molecule type" value="Genomic_DNA"/>
</dbReference>
<name>A0A3N4K7H5_9PEZI</name>
<reference evidence="2 3" key="1">
    <citation type="journal article" date="2018" name="Nat. Ecol. Evol.">
        <title>Pezizomycetes genomes reveal the molecular basis of ectomycorrhizal truffle lifestyle.</title>
        <authorList>
            <person name="Murat C."/>
            <person name="Payen T."/>
            <person name="Noel B."/>
            <person name="Kuo A."/>
            <person name="Morin E."/>
            <person name="Chen J."/>
            <person name="Kohler A."/>
            <person name="Krizsan K."/>
            <person name="Balestrini R."/>
            <person name="Da Silva C."/>
            <person name="Montanini B."/>
            <person name="Hainaut M."/>
            <person name="Levati E."/>
            <person name="Barry K.W."/>
            <person name="Belfiori B."/>
            <person name="Cichocki N."/>
            <person name="Clum A."/>
            <person name="Dockter R.B."/>
            <person name="Fauchery L."/>
            <person name="Guy J."/>
            <person name="Iotti M."/>
            <person name="Le Tacon F."/>
            <person name="Lindquist E.A."/>
            <person name="Lipzen A."/>
            <person name="Malagnac F."/>
            <person name="Mello A."/>
            <person name="Molinier V."/>
            <person name="Miyauchi S."/>
            <person name="Poulain J."/>
            <person name="Riccioni C."/>
            <person name="Rubini A."/>
            <person name="Sitrit Y."/>
            <person name="Splivallo R."/>
            <person name="Traeger S."/>
            <person name="Wang M."/>
            <person name="Zifcakova L."/>
            <person name="Wipf D."/>
            <person name="Zambonelli A."/>
            <person name="Paolocci F."/>
            <person name="Nowrousian M."/>
            <person name="Ottonello S."/>
            <person name="Baldrian P."/>
            <person name="Spatafora J.W."/>
            <person name="Henrissat B."/>
            <person name="Nagy L.G."/>
            <person name="Aury J.M."/>
            <person name="Wincker P."/>
            <person name="Grigoriev I.V."/>
            <person name="Bonfante P."/>
            <person name="Martin F.M."/>
        </authorList>
    </citation>
    <scope>NUCLEOTIDE SEQUENCE [LARGE SCALE GENOMIC DNA]</scope>
    <source>
        <strain evidence="2 3">CCBAS932</strain>
    </source>
</reference>
<keyword evidence="3" id="KW-1185">Reference proteome</keyword>
<evidence type="ECO:0000313" key="3">
    <source>
        <dbReference type="Proteomes" id="UP000277580"/>
    </source>
</evidence>
<dbReference type="InParanoid" id="A0A3N4K7H5"/>
<feature type="compositionally biased region" description="Low complexity" evidence="1">
    <location>
        <begin position="246"/>
        <end position="259"/>
    </location>
</feature>
<feature type="region of interest" description="Disordered" evidence="1">
    <location>
        <begin position="153"/>
        <end position="271"/>
    </location>
</feature>
<feature type="compositionally biased region" description="Acidic residues" evidence="1">
    <location>
        <begin position="221"/>
        <end position="236"/>
    </location>
</feature>
<gene>
    <name evidence="2" type="ORF">P167DRAFT_550583</name>
</gene>
<proteinExistence type="predicted"/>
<dbReference type="AlphaFoldDB" id="A0A3N4K7H5"/>
<organism evidence="2 3">
    <name type="scientific">Morchella conica CCBAS932</name>
    <dbReference type="NCBI Taxonomy" id="1392247"/>
    <lineage>
        <taxon>Eukaryota</taxon>
        <taxon>Fungi</taxon>
        <taxon>Dikarya</taxon>
        <taxon>Ascomycota</taxon>
        <taxon>Pezizomycotina</taxon>
        <taxon>Pezizomycetes</taxon>
        <taxon>Pezizales</taxon>
        <taxon>Morchellaceae</taxon>
        <taxon>Morchella</taxon>
    </lineage>
</organism>
<evidence type="ECO:0000256" key="1">
    <source>
        <dbReference type="SAM" id="MobiDB-lite"/>
    </source>
</evidence>
<accession>A0A3N4K7H5</accession>
<feature type="compositionally biased region" description="Low complexity" evidence="1">
    <location>
        <begin position="47"/>
        <end position="57"/>
    </location>
</feature>
<sequence>MTRPLGEFPHCPRAWYSSDEDSRERKRPRISESTPTPIAPPLAFVNPPVEASIPAEEAPAEEEPAVKDQAFPESPQASQGTQAYADRLVLAFDYLEEGEEPPPVEEDSQASEDNDFEDFDAVALLAAYEAHIQQIKDHHATLAATKTVVPEIASRASRADTESLPEASGGASPGPESLTGSRPRASSLEVGRSALQEEQQSKISKPPTPSRPPFEYTGNPEESDTESDTTILDEPDTPQSAKARSKAPATPQKAQKASADSPSMPPRRGRASAAYKITSIEQMREILQLTGRDDVYRALRVLEEVSLAELAKVAMKCVPKVADGLPPRVIRAFYGAMSNGPPRMAGAAYALNPENVRIGDAEELEAWLKTSEAKPLRLCAVLHRPRALLAGPRQRPETPPPDGWEDLDEHNFQKIEVDKEEQMLTFIDKRRHRWRQNDVEGEGDDDEDDDDAKCRICLPYLFGERYTSAQENAEFSARQAFG</sequence>
<feature type="region of interest" description="Disordered" evidence="1">
    <location>
        <begin position="1"/>
        <end position="117"/>
    </location>
</feature>
<dbReference type="Proteomes" id="UP000277580">
    <property type="component" value="Unassembled WGS sequence"/>
</dbReference>
<protein>
    <submittedName>
        <fullName evidence="2">Uncharacterized protein</fullName>
    </submittedName>
</protein>
<feature type="compositionally biased region" description="Acidic residues" evidence="1">
    <location>
        <begin position="94"/>
        <end position="117"/>
    </location>
</feature>